<proteinExistence type="predicted"/>
<gene>
    <name evidence="3" type="ORF">GCM10017577_31200</name>
</gene>
<protein>
    <submittedName>
        <fullName evidence="3">Uncharacterized protein</fullName>
    </submittedName>
</protein>
<dbReference type="AlphaFoldDB" id="A0A9W6L6J4"/>
<sequence>MGERRSLPLAHPFRPLPSAGQGLASPAASADHPVLAASAPHHPSEDPGTTRADALKGLLKMNKRIAVAATGGLAVLGLVGVAGVAGAADPVLPHC</sequence>
<reference evidence="3" key="2">
    <citation type="submission" date="2023-01" db="EMBL/GenBank/DDBJ databases">
        <authorList>
            <person name="Sun Q."/>
            <person name="Evtushenko L."/>
        </authorList>
    </citation>
    <scope>NUCLEOTIDE SEQUENCE</scope>
    <source>
        <strain evidence="3">VKM Ac-1069</strain>
    </source>
</reference>
<feature type="transmembrane region" description="Helical" evidence="2">
    <location>
        <begin position="65"/>
        <end position="88"/>
    </location>
</feature>
<evidence type="ECO:0000313" key="3">
    <source>
        <dbReference type="EMBL" id="GLL11979.1"/>
    </source>
</evidence>
<organism evidence="3 4">
    <name type="scientific">Pseudonocardia halophobica</name>
    <dbReference type="NCBI Taxonomy" id="29401"/>
    <lineage>
        <taxon>Bacteria</taxon>
        <taxon>Bacillati</taxon>
        <taxon>Actinomycetota</taxon>
        <taxon>Actinomycetes</taxon>
        <taxon>Pseudonocardiales</taxon>
        <taxon>Pseudonocardiaceae</taxon>
        <taxon>Pseudonocardia</taxon>
    </lineage>
</organism>
<name>A0A9W6L6J4_9PSEU</name>
<evidence type="ECO:0000256" key="1">
    <source>
        <dbReference type="SAM" id="MobiDB-lite"/>
    </source>
</evidence>
<keyword evidence="2" id="KW-0472">Membrane</keyword>
<comment type="caution">
    <text evidence="3">The sequence shown here is derived from an EMBL/GenBank/DDBJ whole genome shotgun (WGS) entry which is preliminary data.</text>
</comment>
<evidence type="ECO:0000313" key="4">
    <source>
        <dbReference type="Proteomes" id="UP001143463"/>
    </source>
</evidence>
<evidence type="ECO:0000256" key="2">
    <source>
        <dbReference type="SAM" id="Phobius"/>
    </source>
</evidence>
<reference evidence="3" key="1">
    <citation type="journal article" date="2014" name="Int. J. Syst. Evol. Microbiol.">
        <title>Complete genome sequence of Corynebacterium casei LMG S-19264T (=DSM 44701T), isolated from a smear-ripened cheese.</title>
        <authorList>
            <consortium name="US DOE Joint Genome Institute (JGI-PGF)"/>
            <person name="Walter F."/>
            <person name="Albersmeier A."/>
            <person name="Kalinowski J."/>
            <person name="Ruckert C."/>
        </authorList>
    </citation>
    <scope>NUCLEOTIDE SEQUENCE</scope>
    <source>
        <strain evidence="3">VKM Ac-1069</strain>
    </source>
</reference>
<dbReference type="Proteomes" id="UP001143463">
    <property type="component" value="Unassembled WGS sequence"/>
</dbReference>
<keyword evidence="2" id="KW-0812">Transmembrane</keyword>
<dbReference type="EMBL" id="BSFQ01000011">
    <property type="protein sequence ID" value="GLL11979.1"/>
    <property type="molecule type" value="Genomic_DNA"/>
</dbReference>
<feature type="region of interest" description="Disordered" evidence="1">
    <location>
        <begin position="1"/>
        <end position="51"/>
    </location>
</feature>
<keyword evidence="2" id="KW-1133">Transmembrane helix</keyword>
<accession>A0A9W6L6J4</accession>
<keyword evidence="4" id="KW-1185">Reference proteome</keyword>